<gene>
    <name evidence="2" type="ORF">FGL95_24490</name>
</gene>
<dbReference type="InterPro" id="IPR016166">
    <property type="entry name" value="FAD-bd_PCMH"/>
</dbReference>
<dbReference type="SUPFAM" id="SSF56176">
    <property type="entry name" value="FAD-binding/transporter-associated domain-like"/>
    <property type="match status" value="1"/>
</dbReference>
<accession>A0A848KK37</accession>
<dbReference type="InterPro" id="IPR051312">
    <property type="entry name" value="Diverse_Substr_Oxidored"/>
</dbReference>
<name>A0A848KK37_9NOCA</name>
<dbReference type="PANTHER" id="PTHR42659">
    <property type="entry name" value="XANTHINE DEHYDROGENASE SUBUNIT C-RELATED"/>
    <property type="match status" value="1"/>
</dbReference>
<dbReference type="Proteomes" id="UP000535543">
    <property type="component" value="Unassembled WGS sequence"/>
</dbReference>
<evidence type="ECO:0000313" key="2">
    <source>
        <dbReference type="EMBL" id="NMN98206.1"/>
    </source>
</evidence>
<comment type="caution">
    <text evidence="2">The sequence shown here is derived from an EMBL/GenBank/DDBJ whole genome shotgun (WGS) entry which is preliminary data.</text>
</comment>
<reference evidence="2 3" key="1">
    <citation type="submission" date="2019-05" db="EMBL/GenBank/DDBJ databases">
        <authorList>
            <person name="Lee S.D."/>
        </authorList>
    </citation>
    <scope>NUCLEOTIDE SEQUENCE [LARGE SCALE GENOMIC DNA]</scope>
    <source>
        <strain evidence="2 3">YC2-7</strain>
    </source>
</reference>
<organism evidence="2 3">
    <name type="scientific">Antrihabitans stalactiti</name>
    <dbReference type="NCBI Taxonomy" id="2584121"/>
    <lineage>
        <taxon>Bacteria</taxon>
        <taxon>Bacillati</taxon>
        <taxon>Actinomycetota</taxon>
        <taxon>Actinomycetes</taxon>
        <taxon>Mycobacteriales</taxon>
        <taxon>Nocardiaceae</taxon>
        <taxon>Antrihabitans</taxon>
    </lineage>
</organism>
<evidence type="ECO:0000259" key="1">
    <source>
        <dbReference type="PROSITE" id="PS51387"/>
    </source>
</evidence>
<dbReference type="RefSeq" id="WP_169592141.1">
    <property type="nucleotide sequence ID" value="NZ_VCQU01000010.1"/>
</dbReference>
<dbReference type="GO" id="GO:0071949">
    <property type="term" value="F:FAD binding"/>
    <property type="evidence" value="ECO:0007669"/>
    <property type="project" value="InterPro"/>
</dbReference>
<dbReference type="InterPro" id="IPR036318">
    <property type="entry name" value="FAD-bd_PCMH-like_sf"/>
</dbReference>
<dbReference type="PROSITE" id="PS51387">
    <property type="entry name" value="FAD_PCMH"/>
    <property type="match status" value="1"/>
</dbReference>
<protein>
    <recommendedName>
        <fullName evidence="1">FAD-binding PCMH-type domain-containing protein</fullName>
    </recommendedName>
</protein>
<keyword evidence="3" id="KW-1185">Reference proteome</keyword>
<reference evidence="2 3" key="2">
    <citation type="submission" date="2020-06" db="EMBL/GenBank/DDBJ databases">
        <title>Antribacter stalactiti gen. nov., sp. nov., a new member of the family Nacardiaceae isolated from a cave.</title>
        <authorList>
            <person name="Kim I.S."/>
        </authorList>
    </citation>
    <scope>NUCLEOTIDE SEQUENCE [LARGE SCALE GENOMIC DNA]</scope>
    <source>
        <strain evidence="2 3">YC2-7</strain>
    </source>
</reference>
<dbReference type="Pfam" id="PF00941">
    <property type="entry name" value="FAD_binding_5"/>
    <property type="match status" value="1"/>
</dbReference>
<dbReference type="PANTHER" id="PTHR42659:SF9">
    <property type="entry name" value="XANTHINE DEHYDROGENASE FAD-BINDING SUBUNIT XDHB-RELATED"/>
    <property type="match status" value="1"/>
</dbReference>
<dbReference type="InterPro" id="IPR016169">
    <property type="entry name" value="FAD-bd_PCMH_sub2"/>
</dbReference>
<dbReference type="Gene3D" id="3.30.465.10">
    <property type="match status" value="1"/>
</dbReference>
<sequence length="263" mass="27680">MDLGTITSVVSARSRADLSILGADTQVLAGGTWLFSEPQDHLTTLVDLSTLGWPPLTSTAHGLEVAATCTLAELAHADHPAAALFRQCCSALLASEKIWNTATVGGNLSLSLPAGAMVSLMAALDATLTVWAANGDDYEIGVTEFVTGVNANVMQPGDVLRSIMIPTDSLDSRTAFRKVALAPLGRSGSVVIGRLAPNGEFVITITAATTKPVQLRFDALPTAADVAAKVAEIDVWFDDPHGKPDWRRHVSGVLAQEVLEELR</sequence>
<dbReference type="GO" id="GO:0016491">
    <property type="term" value="F:oxidoreductase activity"/>
    <property type="evidence" value="ECO:0007669"/>
    <property type="project" value="InterPro"/>
</dbReference>
<dbReference type="EMBL" id="VCQU01000010">
    <property type="protein sequence ID" value="NMN98206.1"/>
    <property type="molecule type" value="Genomic_DNA"/>
</dbReference>
<dbReference type="InterPro" id="IPR002346">
    <property type="entry name" value="Mopterin_DH_FAD-bd"/>
</dbReference>
<proteinExistence type="predicted"/>
<evidence type="ECO:0000313" key="3">
    <source>
        <dbReference type="Proteomes" id="UP000535543"/>
    </source>
</evidence>
<feature type="domain" description="FAD-binding PCMH-type" evidence="1">
    <location>
        <begin position="1"/>
        <end position="170"/>
    </location>
</feature>
<dbReference type="AlphaFoldDB" id="A0A848KK37"/>